<feature type="domain" description="CBS" evidence="4">
    <location>
        <begin position="151"/>
        <end position="214"/>
    </location>
</feature>
<accession>A0A2G9GK29</accession>
<evidence type="ECO:0000313" key="6">
    <source>
        <dbReference type="Proteomes" id="UP000231279"/>
    </source>
</evidence>
<dbReference type="GO" id="GO:0016301">
    <property type="term" value="F:kinase activity"/>
    <property type="evidence" value="ECO:0007669"/>
    <property type="project" value="UniProtKB-KW"/>
</dbReference>
<dbReference type="SUPFAM" id="SSF54631">
    <property type="entry name" value="CBS-domain pair"/>
    <property type="match status" value="2"/>
</dbReference>
<dbReference type="SMART" id="SM00116">
    <property type="entry name" value="CBS"/>
    <property type="match status" value="4"/>
</dbReference>
<dbReference type="PANTHER" id="PTHR13780">
    <property type="entry name" value="AMP-ACTIVATED PROTEIN KINASE, GAMMA REGULATORY SUBUNIT"/>
    <property type="match status" value="1"/>
</dbReference>
<dbReference type="InterPro" id="IPR050511">
    <property type="entry name" value="AMPK_gamma/SDS23_families"/>
</dbReference>
<dbReference type="InterPro" id="IPR032640">
    <property type="entry name" value="AMPK1_CBM"/>
</dbReference>
<dbReference type="EMBL" id="NKXS01004686">
    <property type="protein sequence ID" value="PIN05633.1"/>
    <property type="molecule type" value="Genomic_DNA"/>
</dbReference>
<dbReference type="InterPro" id="IPR046342">
    <property type="entry name" value="CBS_dom_sf"/>
</dbReference>
<feature type="domain" description="CBS" evidence="4">
    <location>
        <begin position="408"/>
        <end position="464"/>
    </location>
</feature>
<proteinExistence type="predicted"/>
<name>A0A2G9GK29_9LAMI</name>
<dbReference type="InterPro" id="IPR000644">
    <property type="entry name" value="CBS_dom"/>
</dbReference>
<dbReference type="OrthoDB" id="531008at2759"/>
<comment type="caution">
    <text evidence="5">The sequence shown here is derived from an EMBL/GenBank/DDBJ whole genome shotgun (WGS) entry which is preliminary data.</text>
</comment>
<dbReference type="AlphaFoldDB" id="A0A2G9GK29"/>
<keyword evidence="1" id="KW-0677">Repeat</keyword>
<protein>
    <submittedName>
        <fullName evidence="5">5'-AMP-activated protein kinase, gamma subunit</fullName>
    </submittedName>
</protein>
<reference evidence="6" key="1">
    <citation type="journal article" date="2018" name="Gigascience">
        <title>Genome assembly of the Pink Ipe (Handroanthus impetiginosus, Bignoniaceae), a highly valued, ecologically keystone Neotropical timber forest tree.</title>
        <authorList>
            <person name="Silva-Junior O.B."/>
            <person name="Grattapaglia D."/>
            <person name="Novaes E."/>
            <person name="Collevatti R.G."/>
        </authorList>
    </citation>
    <scope>NUCLEOTIDE SEQUENCE [LARGE SCALE GENOMIC DNA]</scope>
    <source>
        <strain evidence="6">cv. UFG-1</strain>
    </source>
</reference>
<evidence type="ECO:0000256" key="1">
    <source>
        <dbReference type="ARBA" id="ARBA00022737"/>
    </source>
</evidence>
<evidence type="ECO:0000259" key="4">
    <source>
        <dbReference type="PROSITE" id="PS51371"/>
    </source>
</evidence>
<dbReference type="InterPro" id="IPR014756">
    <property type="entry name" value="Ig_E-set"/>
</dbReference>
<dbReference type="PANTHER" id="PTHR13780:SF131">
    <property type="entry name" value="SUCROSE NONFERMENTING 4-LIKE PROTEIN ISOFORM X1"/>
    <property type="match status" value="1"/>
</dbReference>
<organism evidence="5 6">
    <name type="scientific">Handroanthus impetiginosus</name>
    <dbReference type="NCBI Taxonomy" id="429701"/>
    <lineage>
        <taxon>Eukaryota</taxon>
        <taxon>Viridiplantae</taxon>
        <taxon>Streptophyta</taxon>
        <taxon>Embryophyta</taxon>
        <taxon>Tracheophyta</taxon>
        <taxon>Spermatophyta</taxon>
        <taxon>Magnoliopsida</taxon>
        <taxon>eudicotyledons</taxon>
        <taxon>Gunneridae</taxon>
        <taxon>Pentapetalae</taxon>
        <taxon>asterids</taxon>
        <taxon>lamiids</taxon>
        <taxon>Lamiales</taxon>
        <taxon>Bignoniaceae</taxon>
        <taxon>Crescentiina</taxon>
        <taxon>Tabebuia alliance</taxon>
        <taxon>Handroanthus</taxon>
    </lineage>
</organism>
<dbReference type="Gene3D" id="2.60.40.10">
    <property type="entry name" value="Immunoglobulins"/>
    <property type="match status" value="1"/>
</dbReference>
<keyword evidence="5" id="KW-0808">Transferase</keyword>
<gene>
    <name evidence="5" type="ORF">CDL12_21825</name>
</gene>
<keyword evidence="5" id="KW-0418">Kinase</keyword>
<dbReference type="Proteomes" id="UP000231279">
    <property type="component" value="Unassembled WGS sequence"/>
</dbReference>
<evidence type="ECO:0000256" key="2">
    <source>
        <dbReference type="ARBA" id="ARBA00023122"/>
    </source>
</evidence>
<dbReference type="GO" id="GO:0009507">
    <property type="term" value="C:chloroplast"/>
    <property type="evidence" value="ECO:0007669"/>
    <property type="project" value="UniProtKB-ARBA"/>
</dbReference>
<dbReference type="Gene3D" id="3.10.580.10">
    <property type="entry name" value="CBS-domain"/>
    <property type="match status" value="2"/>
</dbReference>
<dbReference type="PROSITE" id="PS51371">
    <property type="entry name" value="CBS"/>
    <property type="match status" value="3"/>
</dbReference>
<evidence type="ECO:0000313" key="5">
    <source>
        <dbReference type="EMBL" id="PIN05633.1"/>
    </source>
</evidence>
<dbReference type="InterPro" id="IPR013783">
    <property type="entry name" value="Ig-like_fold"/>
</dbReference>
<dbReference type="STRING" id="429701.A0A2G9GK29"/>
<dbReference type="SUPFAM" id="SSF81296">
    <property type="entry name" value="E set domains"/>
    <property type="match status" value="1"/>
</dbReference>
<keyword evidence="6" id="KW-1185">Reference proteome</keyword>
<feature type="domain" description="CBS" evidence="4">
    <location>
        <begin position="333"/>
        <end position="391"/>
    </location>
</feature>
<keyword evidence="2 3" id="KW-0129">CBS domain</keyword>
<evidence type="ECO:0000256" key="3">
    <source>
        <dbReference type="PROSITE-ProRule" id="PRU00703"/>
    </source>
</evidence>
<sequence length="464" mass="52568">MVQIPFTWRYGGHEVFLSGSFNGWSERLRMVLLEGSETTFQRIIDLPPGCYQYKFLVDGTWQVDPQQICDPDEYGTMNNMVLVSRTELTSRDFNAEAFQASTSGSARVMPAVGSSSGGSLNDPVLQASEEEMDVFRQVLSMHMLSSVMYELIPISGKVIALDVEADVEQAFHVMYDLGLTVVPLWDEHREQMTGMLTASDFILILLQLHRNRAMFANEESGIRTISSWKSWKFQHHRDIIATMAPLQRRPLIYVDPDESFAHAASRILQNNISAVPIIHSVNGSWPRLLHVACLSGILKSVCSHFRNHLGYLTLLRQPVGYLPVGTWAVEVRRTSGRPLLTLRPNNPLISALILLLEAQISSIPIVDNGGIFVNLYSRSDITSLAKDNIYTRIQLNQITVSQALELSVDRGRNRYKTCTRFDSLYRVMELLFEPDVRRVIVVEASSLRLEGIITLRDIFEFFLR</sequence>
<dbReference type="CDD" id="cd02859">
    <property type="entry name" value="E_set_AMPKbeta_like_N"/>
    <property type="match status" value="1"/>
</dbReference>
<dbReference type="Pfam" id="PF16561">
    <property type="entry name" value="AMPK1_CBM"/>
    <property type="match status" value="1"/>
</dbReference>
<dbReference type="Pfam" id="PF00571">
    <property type="entry name" value="CBS"/>
    <property type="match status" value="4"/>
</dbReference>